<feature type="non-terminal residue" evidence="9">
    <location>
        <position position="1"/>
    </location>
</feature>
<dbReference type="GO" id="GO:0006955">
    <property type="term" value="P:immune response"/>
    <property type="evidence" value="ECO:0007669"/>
    <property type="project" value="InterPro"/>
</dbReference>
<dbReference type="AlphaFoldDB" id="A0A7K6TZA3"/>
<evidence type="ECO:0000256" key="6">
    <source>
        <dbReference type="ARBA" id="ARBA00023198"/>
    </source>
</evidence>
<reference evidence="9 10" key="1">
    <citation type="submission" date="2019-09" db="EMBL/GenBank/DDBJ databases">
        <title>Bird 10,000 Genomes (B10K) Project - Family phase.</title>
        <authorList>
            <person name="Zhang G."/>
        </authorList>
    </citation>
    <scope>NUCLEOTIDE SEQUENCE [LARGE SCALE GENOMIC DNA]</scope>
    <source>
        <strain evidence="9">B10K-DU-029-76</strain>
        <tissue evidence="9">Heart</tissue>
    </source>
</reference>
<protein>
    <submittedName>
        <fullName evidence="9">CCL4 protein</fullName>
    </submittedName>
</protein>
<gene>
    <name evidence="9" type="primary">Ccl4_3</name>
    <name evidence="9" type="ORF">AEGBEN_R15120</name>
</gene>
<accession>A0A7K6TZA3</accession>
<sequence>IVWPHNLLQKFLRVLMSLPLLTAHFMFSECCFEYARKPVRHIQSFYETPTDCSLPAVVIVAATGAKICADPKKPWVKRAIQKLRRKK</sequence>
<dbReference type="Proteomes" id="UP000559068">
    <property type="component" value="Unassembled WGS sequence"/>
</dbReference>
<dbReference type="EMBL" id="VZRW01004088">
    <property type="protein sequence ID" value="NWX15146.1"/>
    <property type="molecule type" value="Genomic_DNA"/>
</dbReference>
<feature type="domain" description="Chemokine interleukin-8-like" evidence="8">
    <location>
        <begin position="27"/>
        <end position="83"/>
    </location>
</feature>
<dbReference type="CDD" id="cd00272">
    <property type="entry name" value="Chemokine_CC"/>
    <property type="match status" value="1"/>
</dbReference>
<evidence type="ECO:0000256" key="5">
    <source>
        <dbReference type="ARBA" id="ARBA00022729"/>
    </source>
</evidence>
<evidence type="ECO:0000256" key="7">
    <source>
        <dbReference type="SAM" id="SignalP"/>
    </source>
</evidence>
<dbReference type="OrthoDB" id="9892424at2759"/>
<dbReference type="SMART" id="SM00199">
    <property type="entry name" value="SCY"/>
    <property type="match status" value="1"/>
</dbReference>
<dbReference type="GO" id="GO:0008009">
    <property type="term" value="F:chemokine activity"/>
    <property type="evidence" value="ECO:0007669"/>
    <property type="project" value="InterPro"/>
</dbReference>
<comment type="caution">
    <text evidence="9">The sequence shown here is derived from an EMBL/GenBank/DDBJ whole genome shotgun (WGS) entry which is preliminary data.</text>
</comment>
<keyword evidence="10" id="KW-1185">Reference proteome</keyword>
<dbReference type="SUPFAM" id="SSF54117">
    <property type="entry name" value="Interleukin 8-like chemokines"/>
    <property type="match status" value="1"/>
</dbReference>
<evidence type="ECO:0000256" key="4">
    <source>
        <dbReference type="ARBA" id="ARBA00022525"/>
    </source>
</evidence>
<keyword evidence="3" id="KW-0202">Cytokine</keyword>
<keyword evidence="6" id="KW-0395">Inflammatory response</keyword>
<dbReference type="PANTHER" id="PTHR12015">
    <property type="entry name" value="SMALL INDUCIBLE CYTOKINE A"/>
    <property type="match status" value="1"/>
</dbReference>
<evidence type="ECO:0000256" key="1">
    <source>
        <dbReference type="ARBA" id="ARBA00004613"/>
    </source>
</evidence>
<dbReference type="InterPro" id="IPR039809">
    <property type="entry name" value="Chemokine_b/g/d"/>
</dbReference>
<feature type="chain" id="PRO_5029689209" evidence="7">
    <location>
        <begin position="24"/>
        <end position="87"/>
    </location>
</feature>
<organism evidence="9 10">
    <name type="scientific">Aegotheles bennettii</name>
    <dbReference type="NCBI Taxonomy" id="48278"/>
    <lineage>
        <taxon>Eukaryota</taxon>
        <taxon>Metazoa</taxon>
        <taxon>Chordata</taxon>
        <taxon>Craniata</taxon>
        <taxon>Vertebrata</taxon>
        <taxon>Euteleostomi</taxon>
        <taxon>Archelosauria</taxon>
        <taxon>Archosauria</taxon>
        <taxon>Dinosauria</taxon>
        <taxon>Saurischia</taxon>
        <taxon>Theropoda</taxon>
        <taxon>Coelurosauria</taxon>
        <taxon>Aves</taxon>
        <taxon>Neognathae</taxon>
        <taxon>Neoaves</taxon>
        <taxon>Strisores</taxon>
        <taxon>Caprimulgiformes</taxon>
        <taxon>Aegothelidae</taxon>
        <taxon>Aegotheles</taxon>
    </lineage>
</organism>
<dbReference type="InterPro" id="IPR036048">
    <property type="entry name" value="Interleukin_8-like_sf"/>
</dbReference>
<dbReference type="PANTHER" id="PTHR12015:SF111">
    <property type="entry name" value="C-C MOTIF CHEMOKINE 17"/>
    <property type="match status" value="1"/>
</dbReference>
<dbReference type="GO" id="GO:0005615">
    <property type="term" value="C:extracellular space"/>
    <property type="evidence" value="ECO:0007669"/>
    <property type="project" value="UniProtKB-KW"/>
</dbReference>
<comment type="subcellular location">
    <subcellularLocation>
        <location evidence="1">Secreted</location>
    </subcellularLocation>
</comment>
<evidence type="ECO:0000259" key="8">
    <source>
        <dbReference type="SMART" id="SM00199"/>
    </source>
</evidence>
<dbReference type="Pfam" id="PF00048">
    <property type="entry name" value="IL8"/>
    <property type="match status" value="1"/>
</dbReference>
<name>A0A7K6TZA3_9AVES</name>
<dbReference type="InterPro" id="IPR001811">
    <property type="entry name" value="Chemokine_IL8-like_dom"/>
</dbReference>
<evidence type="ECO:0000256" key="3">
    <source>
        <dbReference type="ARBA" id="ARBA00022514"/>
    </source>
</evidence>
<keyword evidence="5 7" id="KW-0732">Signal</keyword>
<dbReference type="Gene3D" id="2.40.50.40">
    <property type="match status" value="1"/>
</dbReference>
<keyword evidence="2" id="KW-0145">Chemotaxis</keyword>
<feature type="signal peptide" evidence="7">
    <location>
        <begin position="1"/>
        <end position="23"/>
    </location>
</feature>
<evidence type="ECO:0000313" key="10">
    <source>
        <dbReference type="Proteomes" id="UP000559068"/>
    </source>
</evidence>
<keyword evidence="4" id="KW-0964">Secreted</keyword>
<evidence type="ECO:0000313" key="9">
    <source>
        <dbReference type="EMBL" id="NWX15146.1"/>
    </source>
</evidence>
<dbReference type="GO" id="GO:0006954">
    <property type="term" value="P:inflammatory response"/>
    <property type="evidence" value="ECO:0007669"/>
    <property type="project" value="UniProtKB-KW"/>
</dbReference>
<feature type="non-terminal residue" evidence="9">
    <location>
        <position position="87"/>
    </location>
</feature>
<proteinExistence type="predicted"/>
<evidence type="ECO:0000256" key="2">
    <source>
        <dbReference type="ARBA" id="ARBA00022500"/>
    </source>
</evidence>